<reference evidence="1 2" key="1">
    <citation type="journal article" date="2024" name="Plant J.">
        <title>Genome sequences and population genomics reveal climatic adaptation and genomic divergence between two closely related sweetgum species.</title>
        <authorList>
            <person name="Xu W.Q."/>
            <person name="Ren C.Q."/>
            <person name="Zhang X.Y."/>
            <person name="Comes H.P."/>
            <person name="Liu X.H."/>
            <person name="Li Y.G."/>
            <person name="Kettle C.J."/>
            <person name="Jalonen R."/>
            <person name="Gaisberger H."/>
            <person name="Ma Y.Z."/>
            <person name="Qiu Y.X."/>
        </authorList>
    </citation>
    <scope>NUCLEOTIDE SEQUENCE [LARGE SCALE GENOMIC DNA]</scope>
    <source>
        <strain evidence="1">Hangzhou</strain>
    </source>
</reference>
<dbReference type="Proteomes" id="UP001415857">
    <property type="component" value="Unassembled WGS sequence"/>
</dbReference>
<keyword evidence="2" id="KW-1185">Reference proteome</keyword>
<accession>A0AAP0R2G6</accession>
<dbReference type="EMBL" id="JBBPBK010000368">
    <property type="protein sequence ID" value="KAK9265573.1"/>
    <property type="molecule type" value="Genomic_DNA"/>
</dbReference>
<dbReference type="AlphaFoldDB" id="A0AAP0R2G6"/>
<gene>
    <name evidence="1" type="ORF">L1049_012474</name>
</gene>
<evidence type="ECO:0000313" key="1">
    <source>
        <dbReference type="EMBL" id="KAK9265573.1"/>
    </source>
</evidence>
<organism evidence="1 2">
    <name type="scientific">Liquidambar formosana</name>
    <name type="common">Formosan gum</name>
    <dbReference type="NCBI Taxonomy" id="63359"/>
    <lineage>
        <taxon>Eukaryota</taxon>
        <taxon>Viridiplantae</taxon>
        <taxon>Streptophyta</taxon>
        <taxon>Embryophyta</taxon>
        <taxon>Tracheophyta</taxon>
        <taxon>Spermatophyta</taxon>
        <taxon>Magnoliopsida</taxon>
        <taxon>eudicotyledons</taxon>
        <taxon>Gunneridae</taxon>
        <taxon>Pentapetalae</taxon>
        <taxon>Saxifragales</taxon>
        <taxon>Altingiaceae</taxon>
        <taxon>Liquidambar</taxon>
    </lineage>
</organism>
<comment type="caution">
    <text evidence="1">The sequence shown here is derived from an EMBL/GenBank/DDBJ whole genome shotgun (WGS) entry which is preliminary data.</text>
</comment>
<protein>
    <submittedName>
        <fullName evidence="1">Uncharacterized protein</fullName>
    </submittedName>
</protein>
<sequence length="147" mass="16285">MSVTKFNAMISGLFQLGSAYEWVVTKKSGRSFEGDLVSLVEKEPKHHKGGSKPSLGEMEEAIHKEFPLCTGHPFLLLALPRDIIPAGEQVFRSGFDLQIWCLSSEGQIFRFGLKELDTDELHSRSLSLEVGHQWKSATAGVVVWVGV</sequence>
<evidence type="ECO:0000313" key="2">
    <source>
        <dbReference type="Proteomes" id="UP001415857"/>
    </source>
</evidence>
<name>A0AAP0R2G6_LIQFO</name>
<proteinExistence type="predicted"/>